<dbReference type="InterPro" id="IPR001054">
    <property type="entry name" value="A/G_cyclase"/>
</dbReference>
<dbReference type="PANTHER" id="PTHR45627">
    <property type="entry name" value="ADENYLATE CYCLASE TYPE 1"/>
    <property type="match status" value="1"/>
</dbReference>
<comment type="subcellular location">
    <subcellularLocation>
        <location evidence="2">Membrane</location>
        <topology evidence="2">Multi-pass membrane protein</topology>
    </subcellularLocation>
</comment>
<evidence type="ECO:0000256" key="12">
    <source>
        <dbReference type="SAM" id="Phobius"/>
    </source>
</evidence>
<protein>
    <recommendedName>
        <fullName evidence="3">adenylate cyclase</fullName>
        <ecNumber evidence="3">4.6.1.1</ecNumber>
    </recommendedName>
</protein>
<evidence type="ECO:0000259" key="13">
    <source>
        <dbReference type="PROSITE" id="PS50125"/>
    </source>
</evidence>
<dbReference type="RefSeq" id="XP_022258615.1">
    <property type="nucleotide sequence ID" value="XM_022402907.1"/>
</dbReference>
<keyword evidence="7" id="KW-0067">ATP-binding</keyword>
<organism evidence="14 15">
    <name type="scientific">Limulus polyphemus</name>
    <name type="common">Atlantic horseshoe crab</name>
    <dbReference type="NCBI Taxonomy" id="6850"/>
    <lineage>
        <taxon>Eukaryota</taxon>
        <taxon>Metazoa</taxon>
        <taxon>Ecdysozoa</taxon>
        <taxon>Arthropoda</taxon>
        <taxon>Chelicerata</taxon>
        <taxon>Merostomata</taxon>
        <taxon>Xiphosura</taxon>
        <taxon>Limulidae</taxon>
        <taxon>Limulus</taxon>
    </lineage>
</organism>
<feature type="transmembrane region" description="Helical" evidence="12">
    <location>
        <begin position="520"/>
        <end position="538"/>
    </location>
</feature>
<reference evidence="15" key="1">
    <citation type="submission" date="2025-08" db="UniProtKB">
        <authorList>
            <consortium name="RefSeq"/>
        </authorList>
    </citation>
    <scope>IDENTIFICATION</scope>
    <source>
        <tissue evidence="15">Muscle</tissue>
    </source>
</reference>
<accession>A0ABM1TRV9</accession>
<dbReference type="InterPro" id="IPR029787">
    <property type="entry name" value="Nucleotide_cyclase"/>
</dbReference>
<name>A0ABM1TRV9_LIMPO</name>
<evidence type="ECO:0000256" key="9">
    <source>
        <dbReference type="ARBA" id="ARBA00022989"/>
    </source>
</evidence>
<dbReference type="SMART" id="SM00044">
    <property type="entry name" value="CYCc"/>
    <property type="match status" value="1"/>
</dbReference>
<keyword evidence="10 12" id="KW-0472">Membrane</keyword>
<feature type="non-terminal residue" evidence="15">
    <location>
        <position position="1"/>
    </location>
</feature>
<evidence type="ECO:0000256" key="3">
    <source>
        <dbReference type="ARBA" id="ARBA00012201"/>
    </source>
</evidence>
<keyword evidence="9 12" id="KW-1133">Transmembrane helix</keyword>
<dbReference type="Pfam" id="PF00211">
    <property type="entry name" value="Guanylate_cyc"/>
    <property type="match status" value="1"/>
</dbReference>
<evidence type="ECO:0000256" key="1">
    <source>
        <dbReference type="ARBA" id="ARBA00001593"/>
    </source>
</evidence>
<feature type="transmembrane region" description="Helical" evidence="12">
    <location>
        <begin position="388"/>
        <end position="410"/>
    </location>
</feature>
<proteinExistence type="predicted"/>
<dbReference type="GeneID" id="111089801"/>
<dbReference type="Proteomes" id="UP000694941">
    <property type="component" value="Unplaced"/>
</dbReference>
<feature type="transmembrane region" description="Helical" evidence="12">
    <location>
        <begin position="473"/>
        <end position="492"/>
    </location>
</feature>
<keyword evidence="4 12" id="KW-0812">Transmembrane</keyword>
<keyword evidence="6" id="KW-0547">Nucleotide-binding</keyword>
<keyword evidence="14" id="KW-1185">Reference proteome</keyword>
<keyword evidence="11" id="KW-0456">Lyase</keyword>
<gene>
    <name evidence="15" type="primary">LOC111089801</name>
</gene>
<evidence type="ECO:0000256" key="2">
    <source>
        <dbReference type="ARBA" id="ARBA00004141"/>
    </source>
</evidence>
<feature type="transmembrane region" description="Helical" evidence="12">
    <location>
        <begin position="309"/>
        <end position="328"/>
    </location>
</feature>
<evidence type="ECO:0000256" key="8">
    <source>
        <dbReference type="ARBA" id="ARBA00022842"/>
    </source>
</evidence>
<evidence type="ECO:0000313" key="14">
    <source>
        <dbReference type="Proteomes" id="UP000694941"/>
    </source>
</evidence>
<feature type="transmembrane region" description="Helical" evidence="12">
    <location>
        <begin position="334"/>
        <end position="360"/>
    </location>
</feature>
<comment type="catalytic activity">
    <reaction evidence="1">
        <text>ATP = 3',5'-cyclic AMP + diphosphate</text>
        <dbReference type="Rhea" id="RHEA:15389"/>
        <dbReference type="ChEBI" id="CHEBI:30616"/>
        <dbReference type="ChEBI" id="CHEBI:33019"/>
        <dbReference type="ChEBI" id="CHEBI:58165"/>
        <dbReference type="EC" id="4.6.1.1"/>
    </reaction>
</comment>
<evidence type="ECO:0000313" key="15">
    <source>
        <dbReference type="RefSeq" id="XP_022258615.1"/>
    </source>
</evidence>
<dbReference type="CDD" id="cd07302">
    <property type="entry name" value="CHD"/>
    <property type="match status" value="1"/>
</dbReference>
<evidence type="ECO:0000256" key="11">
    <source>
        <dbReference type="ARBA" id="ARBA00023239"/>
    </source>
</evidence>
<keyword evidence="5" id="KW-0479">Metal-binding</keyword>
<evidence type="ECO:0000256" key="10">
    <source>
        <dbReference type="ARBA" id="ARBA00023136"/>
    </source>
</evidence>
<sequence length="599" mass="68977">ILYADIVNSMLLTANLKVNELVMTLNELFGRFDEKAEKNKCTRVKLLGDCYYCVAGVIETDVDHAKNSVEMGLDMIDIIRTVREEQGIDVDMRIGVHTGNVLSGLIGLRKWQFDIWSRDVTIASHMEQSGKPGRVHITLETLKQLKNEYDVYPGFGHQRDEYLAQQHVETFFVLSPRTQKSQANGKRDSIFESTGDIPKLTGRRLSVTPAPVLARANHRRNVRRSSTGGDSDSVMVRSRRTTILDYSITNFQMMRKSVNKGLDSAINSMQLSKKDQWCSNNGIHPLFLTFYKLEQEKPYLTQIDPLFKYYLLCVFFLFLGMLMIHILMMSRTLYFWLSYSVTLVIILVCCLASWIGYLWIKIKRSEEDSLRYRTAFVSRLIRRINESLPIRTLLFIMICVLMLACAMLGLGECVYLDKNDNTNSTSYLYEETTVSGHSRVLTNELGCKYPWYYTYCAVLAMTATSTFLRLHFLLKFVINVTALAVFFFLITMEESDVFSTGEFLFSDWVCQGPTEMKSCIIASHCTYLIVIFTALHILDRQVEYLCRLDFLMKRCLASERERVKDIKTVNRFLLINILPTHVADLYLNNGKPEVCNKTL</sequence>
<dbReference type="SUPFAM" id="SSF55073">
    <property type="entry name" value="Nucleotide cyclase"/>
    <property type="match status" value="1"/>
</dbReference>
<dbReference type="PANTHER" id="PTHR45627:SF12">
    <property type="entry name" value="ADENYLATE CYCLASE TYPE 2"/>
    <property type="match status" value="1"/>
</dbReference>
<evidence type="ECO:0000256" key="4">
    <source>
        <dbReference type="ARBA" id="ARBA00022692"/>
    </source>
</evidence>
<evidence type="ECO:0000256" key="6">
    <source>
        <dbReference type="ARBA" id="ARBA00022741"/>
    </source>
</evidence>
<evidence type="ECO:0000256" key="5">
    <source>
        <dbReference type="ARBA" id="ARBA00022723"/>
    </source>
</evidence>
<dbReference type="EC" id="4.6.1.1" evidence="3"/>
<keyword evidence="8" id="KW-0460">Magnesium</keyword>
<dbReference type="Gene3D" id="3.30.70.1230">
    <property type="entry name" value="Nucleotide cyclase"/>
    <property type="match status" value="1"/>
</dbReference>
<dbReference type="PROSITE" id="PS50125">
    <property type="entry name" value="GUANYLATE_CYCLASE_2"/>
    <property type="match status" value="1"/>
</dbReference>
<evidence type="ECO:0000256" key="7">
    <source>
        <dbReference type="ARBA" id="ARBA00022840"/>
    </source>
</evidence>
<feature type="domain" description="Guanylate cyclase" evidence="13">
    <location>
        <begin position="1"/>
        <end position="127"/>
    </location>
</feature>